<reference evidence="7 8" key="1">
    <citation type="submission" date="2020-07" db="EMBL/GenBank/DDBJ databases">
        <authorList>
            <person name="Zhuang K."/>
            <person name="Ran Y."/>
        </authorList>
    </citation>
    <scope>NUCLEOTIDE SEQUENCE [LARGE SCALE GENOMIC DNA]</scope>
    <source>
        <strain evidence="7 8">WCH-YHL-001</strain>
    </source>
</reference>
<evidence type="ECO:0000313" key="7">
    <source>
        <dbReference type="EMBL" id="QLY33514.1"/>
    </source>
</evidence>
<evidence type="ECO:0000256" key="6">
    <source>
        <dbReference type="SAM" id="Phobius"/>
    </source>
</evidence>
<dbReference type="GO" id="GO:0042970">
    <property type="term" value="F:homoserine transmembrane transporter activity"/>
    <property type="evidence" value="ECO:0007669"/>
    <property type="project" value="TreeGrafter"/>
</dbReference>
<evidence type="ECO:0000256" key="1">
    <source>
        <dbReference type="ARBA" id="ARBA00004651"/>
    </source>
</evidence>
<dbReference type="InterPro" id="IPR001123">
    <property type="entry name" value="LeuE-type"/>
</dbReference>
<evidence type="ECO:0000256" key="4">
    <source>
        <dbReference type="ARBA" id="ARBA00022989"/>
    </source>
</evidence>
<keyword evidence="5 6" id="KW-0472">Membrane</keyword>
<evidence type="ECO:0000256" key="5">
    <source>
        <dbReference type="ARBA" id="ARBA00023136"/>
    </source>
</evidence>
<evidence type="ECO:0000256" key="2">
    <source>
        <dbReference type="ARBA" id="ARBA00022475"/>
    </source>
</evidence>
<keyword evidence="3 6" id="KW-0812">Transmembrane</keyword>
<evidence type="ECO:0000256" key="3">
    <source>
        <dbReference type="ARBA" id="ARBA00022692"/>
    </source>
</evidence>
<proteinExistence type="predicted"/>
<feature type="transmembrane region" description="Helical" evidence="6">
    <location>
        <begin position="66"/>
        <end position="84"/>
    </location>
</feature>
<dbReference type="KEGG" id="nhu:H0264_15905"/>
<dbReference type="Proteomes" id="UP000515512">
    <property type="component" value="Chromosome"/>
</dbReference>
<name>A0A7D6VEF4_9NOCA</name>
<organism evidence="7 8">
    <name type="scientific">Nocardia huaxiensis</name>
    <dbReference type="NCBI Taxonomy" id="2755382"/>
    <lineage>
        <taxon>Bacteria</taxon>
        <taxon>Bacillati</taxon>
        <taxon>Actinomycetota</taxon>
        <taxon>Actinomycetes</taxon>
        <taxon>Mycobacteriales</taxon>
        <taxon>Nocardiaceae</taxon>
        <taxon>Nocardia</taxon>
    </lineage>
</organism>
<dbReference type="GO" id="GO:0005886">
    <property type="term" value="C:plasma membrane"/>
    <property type="evidence" value="ECO:0007669"/>
    <property type="project" value="UniProtKB-SubCell"/>
</dbReference>
<dbReference type="Pfam" id="PF01810">
    <property type="entry name" value="LysE"/>
    <property type="match status" value="1"/>
</dbReference>
<sequence>MSIEFLLTTLVIVATPGTGVLFTLAAGLTRGVRASVIAAFGCTLGIVPHMVAAITGLAAVMNTSAVAFQTLKYLGVAYLLYMAWNTLRDKGALAIPEQGQGVAPSAGRVIASAVAVNVLNPKLTIFFFAFLPQFVPTGSSNATLRMLELSGLFMAATFVVFAVYGAFAAAVRNHVISRPAVVTWMRRVFGASFVALAGRLAVQNQ</sequence>
<keyword evidence="8" id="KW-1185">Reference proteome</keyword>
<feature type="transmembrane region" description="Helical" evidence="6">
    <location>
        <begin position="6"/>
        <end position="29"/>
    </location>
</feature>
<protein>
    <submittedName>
        <fullName evidence="7">LysE family translocator</fullName>
    </submittedName>
</protein>
<dbReference type="AlphaFoldDB" id="A0A7D6VEF4"/>
<dbReference type="PANTHER" id="PTHR30086:SF14">
    <property type="entry name" value="HOMOSERINE_HOMOSERINE LACTONE EFFLUX PROTEIN"/>
    <property type="match status" value="1"/>
</dbReference>
<feature type="transmembrane region" description="Helical" evidence="6">
    <location>
        <begin position="36"/>
        <end position="60"/>
    </location>
</feature>
<gene>
    <name evidence="7" type="ORF">H0264_15905</name>
</gene>
<keyword evidence="4 6" id="KW-1133">Transmembrane helix</keyword>
<dbReference type="RefSeq" id="WP_181584678.1">
    <property type="nucleotide sequence ID" value="NZ_CP059399.1"/>
</dbReference>
<keyword evidence="2" id="KW-1003">Cell membrane</keyword>
<dbReference type="EMBL" id="CP059399">
    <property type="protein sequence ID" value="QLY33514.1"/>
    <property type="molecule type" value="Genomic_DNA"/>
</dbReference>
<feature type="transmembrane region" description="Helical" evidence="6">
    <location>
        <begin position="105"/>
        <end position="131"/>
    </location>
</feature>
<accession>A0A7D6VEF4</accession>
<dbReference type="PIRSF" id="PIRSF006324">
    <property type="entry name" value="LeuE"/>
    <property type="match status" value="1"/>
</dbReference>
<comment type="subcellular location">
    <subcellularLocation>
        <location evidence="1">Cell membrane</location>
        <topology evidence="1">Multi-pass membrane protein</topology>
    </subcellularLocation>
</comment>
<feature type="transmembrane region" description="Helical" evidence="6">
    <location>
        <begin position="151"/>
        <end position="172"/>
    </location>
</feature>
<evidence type="ECO:0000313" key="8">
    <source>
        <dbReference type="Proteomes" id="UP000515512"/>
    </source>
</evidence>
<dbReference type="PANTHER" id="PTHR30086">
    <property type="entry name" value="ARGININE EXPORTER PROTEIN ARGO"/>
    <property type="match status" value="1"/>
</dbReference>